<protein>
    <submittedName>
        <fullName evidence="2">Uncharacterized protein</fullName>
    </submittedName>
</protein>
<feature type="chain" id="PRO_5009936991" evidence="1">
    <location>
        <begin position="24"/>
        <end position="211"/>
    </location>
</feature>
<name>A0A1N6L3C3_9BURK</name>
<feature type="signal peptide" evidence="1">
    <location>
        <begin position="1"/>
        <end position="23"/>
    </location>
</feature>
<accession>A0A1N6L3C3</accession>
<sequence length="211" mass="22197">MDLTSLAASAAIAASAVSPASFPAPVAQPVPLTQADAPAYVTGETWTFQYRNDLEPAKNSTYTQTVARVEDGRAIVNGGATILDANGNIVKLGTASYEPSDGKLRFPLRVGDEWTSSYAYHSGSWEAIGQRQTKVVGVERVDTAAGSFEALRVEQLVSWSAGGGNKGGGRTSETDWYAPSVGRIVKADFSDKAAGVAPTSTHVELVKFSRP</sequence>
<dbReference type="AlphaFoldDB" id="A0A1N6L3C3"/>
<evidence type="ECO:0000256" key="1">
    <source>
        <dbReference type="SAM" id="SignalP"/>
    </source>
</evidence>
<evidence type="ECO:0000313" key="3">
    <source>
        <dbReference type="Proteomes" id="UP000185151"/>
    </source>
</evidence>
<dbReference type="EMBL" id="FSRU01000002">
    <property type="protein sequence ID" value="SIO63278.1"/>
    <property type="molecule type" value="Genomic_DNA"/>
</dbReference>
<evidence type="ECO:0000313" key="2">
    <source>
        <dbReference type="EMBL" id="SIO63278.1"/>
    </source>
</evidence>
<organism evidence="2 3">
    <name type="scientific">Paraburkholderia phenazinium</name>
    <dbReference type="NCBI Taxonomy" id="60549"/>
    <lineage>
        <taxon>Bacteria</taxon>
        <taxon>Pseudomonadati</taxon>
        <taxon>Pseudomonadota</taxon>
        <taxon>Betaproteobacteria</taxon>
        <taxon>Burkholderiales</taxon>
        <taxon>Burkholderiaceae</taxon>
        <taxon>Paraburkholderia</taxon>
    </lineage>
</organism>
<keyword evidence="1" id="KW-0732">Signal</keyword>
<proteinExistence type="predicted"/>
<gene>
    <name evidence="2" type="ORF">SAMN05444165_5790</name>
</gene>
<reference evidence="2 3" key="1">
    <citation type="submission" date="2016-11" db="EMBL/GenBank/DDBJ databases">
        <authorList>
            <person name="Jaros S."/>
            <person name="Januszkiewicz K."/>
            <person name="Wedrychowicz H."/>
        </authorList>
    </citation>
    <scope>NUCLEOTIDE SEQUENCE [LARGE SCALE GENOMIC DNA]</scope>
    <source>
        <strain evidence="2 3">GAS95</strain>
    </source>
</reference>
<keyword evidence="3" id="KW-1185">Reference proteome</keyword>
<dbReference type="Gene3D" id="2.40.360.20">
    <property type="match status" value="1"/>
</dbReference>
<dbReference type="Proteomes" id="UP000185151">
    <property type="component" value="Unassembled WGS sequence"/>
</dbReference>